<evidence type="ECO:0000313" key="1">
    <source>
        <dbReference type="EMBL" id="STD58559.1"/>
    </source>
</evidence>
<dbReference type="AlphaFoldDB" id="A0A376GCP3"/>
<accession>A0A376GCP3</accession>
<sequence length="137" mass="15794">MARAVLLHENDNEREYQLSNGRVIKIRIDDDSEIVYLENGEVIGNYEDFVFIEDEFDSSKYLLARMYVPITGQGLGRATIEFFSDYYDATIWARSNDGIVREDGSHLTEDAPGFVTKMIEEGLIIDNELDNSYDDYE</sequence>
<name>A0A376GCP3_9FLAO</name>
<dbReference type="Proteomes" id="UP000254737">
    <property type="component" value="Unassembled WGS sequence"/>
</dbReference>
<organism evidence="1 2">
    <name type="scientific">Empedobacter falsenii</name>
    <dbReference type="NCBI Taxonomy" id="343874"/>
    <lineage>
        <taxon>Bacteria</taxon>
        <taxon>Pseudomonadati</taxon>
        <taxon>Bacteroidota</taxon>
        <taxon>Flavobacteriia</taxon>
        <taxon>Flavobacteriales</taxon>
        <taxon>Weeksellaceae</taxon>
        <taxon>Empedobacter</taxon>
    </lineage>
</organism>
<protein>
    <submittedName>
        <fullName evidence="1">Uncharacterized protein</fullName>
    </submittedName>
</protein>
<gene>
    <name evidence="1" type="ORF">NCTC13456_02183</name>
</gene>
<evidence type="ECO:0000313" key="2">
    <source>
        <dbReference type="Proteomes" id="UP000254737"/>
    </source>
</evidence>
<dbReference type="RefSeq" id="WP_115000494.1">
    <property type="nucleotide sequence ID" value="NZ_UFXS01000001.1"/>
</dbReference>
<dbReference type="EMBL" id="UFXS01000001">
    <property type="protein sequence ID" value="STD58559.1"/>
    <property type="molecule type" value="Genomic_DNA"/>
</dbReference>
<reference evidence="1 2" key="1">
    <citation type="submission" date="2018-06" db="EMBL/GenBank/DDBJ databases">
        <authorList>
            <consortium name="Pathogen Informatics"/>
            <person name="Doyle S."/>
        </authorList>
    </citation>
    <scope>NUCLEOTIDE SEQUENCE [LARGE SCALE GENOMIC DNA]</scope>
    <source>
        <strain evidence="1 2">NCTC13456</strain>
    </source>
</reference>
<proteinExistence type="predicted"/>